<feature type="binding site" evidence="9">
    <location>
        <position position="10"/>
    </location>
    <ligand>
        <name>NADPH</name>
        <dbReference type="ChEBI" id="CHEBI:57783"/>
    </ligand>
</feature>
<reference evidence="14 15" key="1">
    <citation type="submission" date="2022-08" db="EMBL/GenBank/DDBJ databases">
        <title>Aerococcaceae sp. nov isolated from spoiled eye mask.</title>
        <authorList>
            <person name="Zhou G."/>
            <person name="Xie X.-B."/>
            <person name="Shi Q.-S."/>
            <person name="Wang Y.-S."/>
            <person name="Wen X."/>
            <person name="Peng H."/>
            <person name="Yang X.-J."/>
            <person name="Tao H.-B."/>
            <person name="Huang X.-M."/>
        </authorList>
    </citation>
    <scope>NUCLEOTIDE SEQUENCE [LARGE SCALE GENOMIC DNA]</scope>
    <source>
        <strain evidence="15">DM20194951</strain>
    </source>
</reference>
<dbReference type="Pfam" id="PF07479">
    <property type="entry name" value="NAD_Gly3P_dh_C"/>
    <property type="match status" value="1"/>
</dbReference>
<feature type="binding site" evidence="9">
    <location>
        <position position="109"/>
    </location>
    <ligand>
        <name>NADPH</name>
        <dbReference type="ChEBI" id="CHEBI:57783"/>
    </ligand>
</feature>
<evidence type="ECO:0000256" key="4">
    <source>
        <dbReference type="ARBA" id="ARBA00023002"/>
    </source>
</evidence>
<sequence length="352" mass="37946">MKIAVLGTGSWGSALAKVLAENAHTVQLWGRNTEVVASINQHHKNEQYLGDTILPHSIKATTNLEHALEGVDLILIVVPTIAIRSISQAVAVYLKKNPDHQPILVHATKGLELDTHLRVSEIIESEISSELYQSLVVLSGPSHAEEVARRDITTITAASHDLEASGIVQKAFMNDYFRVYTNEDVIGVELGAALKNIIAIVAGISAELGYGDNAKAGLITRGLAEITRLGVALGADPLTFSGLSGVGDLIVTCTSPHSRNWQAGKLLAQGYSMDEVNEKIKMVVEGFTTTKAAYELAQKQGVEMPITEALYRLLYEESDIRSGLSGLMSRVGKQEASLEQHLGSQEAHEISH</sequence>
<feature type="active site" description="Proton acceptor" evidence="9">
    <location>
        <position position="195"/>
    </location>
</feature>
<evidence type="ECO:0000256" key="7">
    <source>
        <dbReference type="ARBA" id="ARBA00023209"/>
    </source>
</evidence>
<comment type="catalytic activity">
    <reaction evidence="9 11">
        <text>sn-glycerol 3-phosphate + NADP(+) = dihydroxyacetone phosphate + NADPH + H(+)</text>
        <dbReference type="Rhea" id="RHEA:11096"/>
        <dbReference type="ChEBI" id="CHEBI:15378"/>
        <dbReference type="ChEBI" id="CHEBI:57597"/>
        <dbReference type="ChEBI" id="CHEBI:57642"/>
        <dbReference type="ChEBI" id="CHEBI:57783"/>
        <dbReference type="ChEBI" id="CHEBI:58349"/>
        <dbReference type="EC" id="1.1.1.94"/>
    </reaction>
</comment>
<proteinExistence type="inferred from homology"/>
<dbReference type="InterPro" id="IPR013328">
    <property type="entry name" value="6PGD_dom2"/>
</dbReference>
<dbReference type="NCBIfam" id="NF000940">
    <property type="entry name" value="PRK00094.1-2"/>
    <property type="match status" value="1"/>
</dbReference>
<feature type="binding site" evidence="9">
    <location>
        <position position="140"/>
    </location>
    <ligand>
        <name>sn-glycerol 3-phosphate</name>
        <dbReference type="ChEBI" id="CHEBI:57597"/>
    </ligand>
</feature>
<dbReference type="NCBIfam" id="NF000941">
    <property type="entry name" value="PRK00094.1-3"/>
    <property type="match status" value="1"/>
</dbReference>
<feature type="binding site" evidence="9">
    <location>
        <position position="144"/>
    </location>
    <ligand>
        <name>NADPH</name>
        <dbReference type="ChEBI" id="CHEBI:57783"/>
    </ligand>
</feature>
<dbReference type="PRINTS" id="PR00077">
    <property type="entry name" value="GPDHDRGNASE"/>
</dbReference>
<name>A0ABY5P2T4_9LACT</name>
<dbReference type="InterPro" id="IPR011128">
    <property type="entry name" value="G3P_DH_NAD-dep_N"/>
</dbReference>
<dbReference type="Gene3D" id="3.40.50.720">
    <property type="entry name" value="NAD(P)-binding Rossmann-like Domain"/>
    <property type="match status" value="1"/>
</dbReference>
<keyword evidence="2 9" id="KW-0444">Lipid biosynthesis</keyword>
<dbReference type="SUPFAM" id="SSF51735">
    <property type="entry name" value="NAD(P)-binding Rossmann-fold domains"/>
    <property type="match status" value="1"/>
</dbReference>
<dbReference type="SUPFAM" id="SSF48179">
    <property type="entry name" value="6-phosphogluconate dehydrogenase C-terminal domain-like"/>
    <property type="match status" value="1"/>
</dbReference>
<feature type="binding site" evidence="9">
    <location>
        <position position="258"/>
    </location>
    <ligand>
        <name>sn-glycerol 3-phosphate</name>
        <dbReference type="ChEBI" id="CHEBI:57597"/>
    </ligand>
</feature>
<feature type="binding site" evidence="9">
    <location>
        <position position="195"/>
    </location>
    <ligand>
        <name>sn-glycerol 3-phosphate</name>
        <dbReference type="ChEBI" id="CHEBI:57597"/>
    </ligand>
</feature>
<dbReference type="NCBIfam" id="NF000942">
    <property type="entry name" value="PRK00094.1-4"/>
    <property type="match status" value="1"/>
</dbReference>
<dbReference type="EC" id="1.1.1.94" evidence="9"/>
<dbReference type="Pfam" id="PF01210">
    <property type="entry name" value="NAD_Gly3P_dh_N"/>
    <property type="match status" value="1"/>
</dbReference>
<evidence type="ECO:0000256" key="10">
    <source>
        <dbReference type="RuleBase" id="RU000437"/>
    </source>
</evidence>
<feature type="binding site" evidence="9">
    <location>
        <position position="260"/>
    </location>
    <ligand>
        <name>sn-glycerol 3-phosphate</name>
        <dbReference type="ChEBI" id="CHEBI:57597"/>
    </ligand>
</feature>
<comment type="function">
    <text evidence="9">Catalyzes the reduction of the glycolytic intermediate dihydroxyacetone phosphate (DHAP) to sn-glycerol 3-phosphate (G3P), the key precursor for phospholipid synthesis.</text>
</comment>
<dbReference type="EMBL" id="CP102453">
    <property type="protein sequence ID" value="UUX32920.1"/>
    <property type="molecule type" value="Genomic_DNA"/>
</dbReference>
<dbReference type="InterPro" id="IPR006109">
    <property type="entry name" value="G3P_DH_NAD-dep_C"/>
</dbReference>
<comment type="similarity">
    <text evidence="1 9 10">Belongs to the NAD-dependent glycerol-3-phosphate dehydrogenase family.</text>
</comment>
<keyword evidence="4 9" id="KW-0560">Oxidoreductase</keyword>
<keyword evidence="5 9" id="KW-0520">NAD</keyword>
<evidence type="ECO:0000256" key="1">
    <source>
        <dbReference type="ARBA" id="ARBA00011009"/>
    </source>
</evidence>
<dbReference type="InterPro" id="IPR008927">
    <property type="entry name" value="6-PGluconate_DH-like_C_sf"/>
</dbReference>
<comment type="subcellular location">
    <subcellularLocation>
        <location evidence="9">Cytoplasm</location>
    </subcellularLocation>
</comment>
<keyword evidence="3 9" id="KW-0521">NADP</keyword>
<keyword evidence="9" id="KW-0547">Nucleotide-binding</keyword>
<accession>A0ABY5P2T4</accession>
<evidence type="ECO:0000256" key="5">
    <source>
        <dbReference type="ARBA" id="ARBA00023027"/>
    </source>
</evidence>
<feature type="binding site" evidence="9">
    <location>
        <position position="48"/>
    </location>
    <ligand>
        <name>NADPH</name>
        <dbReference type="ChEBI" id="CHEBI:57783"/>
    </ligand>
</feature>
<feature type="domain" description="Glycerol-3-phosphate dehydrogenase NAD-dependent C-terminal" evidence="13">
    <location>
        <begin position="184"/>
        <end position="322"/>
    </location>
</feature>
<keyword evidence="9" id="KW-0963">Cytoplasm</keyword>
<evidence type="ECO:0000256" key="9">
    <source>
        <dbReference type="HAMAP-Rule" id="MF_00394"/>
    </source>
</evidence>
<dbReference type="PANTHER" id="PTHR11728:SF1">
    <property type="entry name" value="GLYCEROL-3-PHOSPHATE DEHYDROGENASE [NAD(+)] 2, CHLOROPLASTIC"/>
    <property type="match status" value="1"/>
</dbReference>
<comment type="caution">
    <text evidence="9">Lacks conserved residue(s) required for the propagation of feature annotation.</text>
</comment>
<feature type="binding site" evidence="9">
    <location>
        <position position="248"/>
    </location>
    <ligand>
        <name>sn-glycerol 3-phosphate</name>
        <dbReference type="ChEBI" id="CHEBI:57597"/>
    </ligand>
</feature>
<feature type="binding site" evidence="9">
    <location>
        <position position="31"/>
    </location>
    <ligand>
        <name>NADPH</name>
        <dbReference type="ChEBI" id="CHEBI:57783"/>
    </ligand>
</feature>
<organism evidence="14 15">
    <name type="scientific">Fundicoccus culcitae</name>
    <dbReference type="NCBI Taxonomy" id="2969821"/>
    <lineage>
        <taxon>Bacteria</taxon>
        <taxon>Bacillati</taxon>
        <taxon>Bacillota</taxon>
        <taxon>Bacilli</taxon>
        <taxon>Lactobacillales</taxon>
        <taxon>Aerococcaceae</taxon>
        <taxon>Fundicoccus</taxon>
    </lineage>
</organism>
<evidence type="ECO:0000259" key="12">
    <source>
        <dbReference type="Pfam" id="PF01210"/>
    </source>
</evidence>
<feature type="binding site" evidence="9">
    <location>
        <position position="11"/>
    </location>
    <ligand>
        <name>NADPH</name>
        <dbReference type="ChEBI" id="CHEBI:57783"/>
    </ligand>
</feature>
<dbReference type="HAMAP" id="MF_00394">
    <property type="entry name" value="NAD_Glyc3P_dehydrog"/>
    <property type="match status" value="1"/>
</dbReference>
<comment type="pathway">
    <text evidence="9">Membrane lipid metabolism; glycerophospholipid metabolism.</text>
</comment>
<dbReference type="InterPro" id="IPR006168">
    <property type="entry name" value="G3P_DH_NAD-dep"/>
</dbReference>
<keyword evidence="6 9" id="KW-0443">Lipid metabolism</keyword>
<keyword evidence="7 9" id="KW-0594">Phospholipid biosynthesis</keyword>
<feature type="binding site" evidence="9">
    <location>
        <position position="283"/>
    </location>
    <ligand>
        <name>NADPH</name>
        <dbReference type="ChEBI" id="CHEBI:57783"/>
    </ligand>
</feature>
<feature type="binding site" evidence="9">
    <location>
        <position position="285"/>
    </location>
    <ligand>
        <name>NADPH</name>
        <dbReference type="ChEBI" id="CHEBI:57783"/>
    </ligand>
</feature>
<dbReference type="Gene3D" id="1.10.1040.10">
    <property type="entry name" value="N-(1-d-carboxylethyl)-l-norvaline Dehydrogenase, domain 2"/>
    <property type="match status" value="1"/>
</dbReference>
<keyword evidence="8 9" id="KW-1208">Phospholipid metabolism</keyword>
<feature type="binding site" evidence="9">
    <location>
        <position position="109"/>
    </location>
    <ligand>
        <name>sn-glycerol 3-phosphate</name>
        <dbReference type="ChEBI" id="CHEBI:57597"/>
    </ligand>
</feature>
<protein>
    <recommendedName>
        <fullName evidence="9">Glycerol-3-phosphate dehydrogenase [NAD(P)+]</fullName>
        <ecNumber evidence="9">1.1.1.94</ecNumber>
    </recommendedName>
    <alternativeName>
        <fullName evidence="9">NAD(P)(+)-dependent glycerol-3-phosphate dehydrogenase</fullName>
    </alternativeName>
    <alternativeName>
        <fullName evidence="9">NAD(P)H-dependent dihydroxyacetone-phosphate reductase</fullName>
    </alternativeName>
</protein>
<evidence type="ECO:0000256" key="8">
    <source>
        <dbReference type="ARBA" id="ARBA00023264"/>
    </source>
</evidence>
<feature type="binding site" evidence="9">
    <location>
        <position position="142"/>
    </location>
    <ligand>
        <name>sn-glycerol 3-phosphate</name>
        <dbReference type="ChEBI" id="CHEBI:57597"/>
    </ligand>
</feature>
<evidence type="ECO:0000256" key="11">
    <source>
        <dbReference type="RuleBase" id="RU000439"/>
    </source>
</evidence>
<feature type="binding site" evidence="9">
    <location>
        <position position="259"/>
    </location>
    <ligand>
        <name>NADPH</name>
        <dbReference type="ChEBI" id="CHEBI:57783"/>
    </ligand>
</feature>
<evidence type="ECO:0000256" key="2">
    <source>
        <dbReference type="ARBA" id="ARBA00022516"/>
    </source>
</evidence>
<evidence type="ECO:0000256" key="6">
    <source>
        <dbReference type="ARBA" id="ARBA00023098"/>
    </source>
</evidence>
<feature type="domain" description="Glycerol-3-phosphate dehydrogenase NAD-dependent N-terminal" evidence="12">
    <location>
        <begin position="2"/>
        <end position="163"/>
    </location>
</feature>
<keyword evidence="15" id="KW-1185">Reference proteome</keyword>
<evidence type="ECO:0000259" key="13">
    <source>
        <dbReference type="Pfam" id="PF07479"/>
    </source>
</evidence>
<dbReference type="Proteomes" id="UP001315967">
    <property type="component" value="Chromosome"/>
</dbReference>
<dbReference type="RefSeq" id="WP_313792424.1">
    <property type="nucleotide sequence ID" value="NZ_CP102453.1"/>
</dbReference>
<comment type="catalytic activity">
    <reaction evidence="9">
        <text>sn-glycerol 3-phosphate + NAD(+) = dihydroxyacetone phosphate + NADH + H(+)</text>
        <dbReference type="Rhea" id="RHEA:11092"/>
        <dbReference type="ChEBI" id="CHEBI:15378"/>
        <dbReference type="ChEBI" id="CHEBI:57540"/>
        <dbReference type="ChEBI" id="CHEBI:57597"/>
        <dbReference type="ChEBI" id="CHEBI:57642"/>
        <dbReference type="ChEBI" id="CHEBI:57945"/>
        <dbReference type="EC" id="1.1.1.94"/>
    </reaction>
</comment>
<feature type="binding site" evidence="9">
    <location>
        <position position="259"/>
    </location>
    <ligand>
        <name>sn-glycerol 3-phosphate</name>
        <dbReference type="ChEBI" id="CHEBI:57597"/>
    </ligand>
</feature>
<dbReference type="InterPro" id="IPR036291">
    <property type="entry name" value="NAD(P)-bd_dom_sf"/>
</dbReference>
<evidence type="ECO:0000313" key="14">
    <source>
        <dbReference type="EMBL" id="UUX32920.1"/>
    </source>
</evidence>
<dbReference type="GO" id="GO:0047952">
    <property type="term" value="F:glycerol-3-phosphate dehydrogenase [NAD(P)+] activity"/>
    <property type="evidence" value="ECO:0007669"/>
    <property type="project" value="UniProtKB-EC"/>
</dbReference>
<dbReference type="PIRSF" id="PIRSF000114">
    <property type="entry name" value="Glycerol-3-P_dh"/>
    <property type="match status" value="1"/>
</dbReference>
<evidence type="ECO:0000313" key="15">
    <source>
        <dbReference type="Proteomes" id="UP001315967"/>
    </source>
</evidence>
<dbReference type="PANTHER" id="PTHR11728">
    <property type="entry name" value="GLYCEROL-3-PHOSPHATE DEHYDROGENASE"/>
    <property type="match status" value="1"/>
</dbReference>
<evidence type="ECO:0000256" key="3">
    <source>
        <dbReference type="ARBA" id="ARBA00022857"/>
    </source>
</evidence>
<gene>
    <name evidence="9" type="primary">gpsA</name>
    <name evidence="14" type="ORF">NRE15_08305</name>
</gene>